<keyword evidence="7 10" id="KW-1133">Transmembrane helix</keyword>
<sequence>MACCSCHPVTAVTWGVFATSILAAMLTASSTNIDGTLINWDYWFTIFKHISPYYWSALGVAIAIGMSVLGAAWGIYITGSSLVGAAIRVPRITSKNLISVIFCEAVAIYGVIVAIILQTRVESVPTIDEYGTYSFDAMKAGYAIFGAGVTTGFANLVCGICVGIVGSSCALSDAQNSTLFVKILVVEIFASALGLFGVIIGIIISGGANFN</sequence>
<reference evidence="12" key="1">
    <citation type="submission" date="2021-01" db="EMBL/GenBank/DDBJ databases">
        <authorList>
            <person name="Corre E."/>
            <person name="Pelletier E."/>
            <person name="Niang G."/>
            <person name="Scheremetjew M."/>
            <person name="Finn R."/>
            <person name="Kale V."/>
            <person name="Holt S."/>
            <person name="Cochrane G."/>
            <person name="Meng A."/>
            <person name="Brown T."/>
            <person name="Cohen L."/>
        </authorList>
    </citation>
    <scope>NUCLEOTIDE SEQUENCE</scope>
    <source>
        <strain evidence="12">PLY429</strain>
    </source>
</reference>
<dbReference type="EMBL" id="HBGG01001960">
    <property type="protein sequence ID" value="CAD9198847.1"/>
    <property type="molecule type" value="Transcribed_RNA"/>
</dbReference>
<keyword evidence="4 10" id="KW-0813">Transport</keyword>
<evidence type="ECO:0000256" key="1">
    <source>
        <dbReference type="ARBA" id="ARBA00002481"/>
    </source>
</evidence>
<evidence type="ECO:0000256" key="10">
    <source>
        <dbReference type="RuleBase" id="RU363060"/>
    </source>
</evidence>
<feature type="transmembrane region" description="Helical" evidence="10">
    <location>
        <begin position="179"/>
        <end position="204"/>
    </location>
</feature>
<feature type="transmembrane region" description="Helical" evidence="10">
    <location>
        <begin position="12"/>
        <end position="33"/>
    </location>
</feature>
<feature type="domain" description="V-ATPase proteolipid subunit C-like" evidence="11">
    <location>
        <begin position="58"/>
        <end position="117"/>
    </location>
</feature>
<dbReference type="PRINTS" id="PR00122">
    <property type="entry name" value="VACATPASE"/>
</dbReference>
<evidence type="ECO:0000256" key="3">
    <source>
        <dbReference type="ARBA" id="ARBA00007296"/>
    </source>
</evidence>
<dbReference type="PANTHER" id="PTHR10263">
    <property type="entry name" value="V-TYPE PROTON ATPASE PROTEOLIPID SUBUNIT"/>
    <property type="match status" value="1"/>
</dbReference>
<protein>
    <recommendedName>
        <fullName evidence="11">V-ATPase proteolipid subunit C-like domain-containing protein</fullName>
    </recommendedName>
</protein>
<dbReference type="GO" id="GO:0033179">
    <property type="term" value="C:proton-transporting V-type ATPase, V0 domain"/>
    <property type="evidence" value="ECO:0007669"/>
    <property type="project" value="InterPro"/>
</dbReference>
<evidence type="ECO:0000256" key="4">
    <source>
        <dbReference type="ARBA" id="ARBA00022448"/>
    </source>
</evidence>
<dbReference type="InterPro" id="IPR035921">
    <property type="entry name" value="F/V-ATP_Csub_sf"/>
</dbReference>
<gene>
    <name evidence="12" type="ORF">TCHU04912_LOCUS1080</name>
</gene>
<comment type="subcellular location">
    <subcellularLocation>
        <location evidence="2">Membrane</location>
        <topology evidence="2">Multi-pass membrane protein</topology>
    </subcellularLocation>
</comment>
<evidence type="ECO:0000256" key="5">
    <source>
        <dbReference type="ARBA" id="ARBA00022692"/>
    </source>
</evidence>
<dbReference type="CDD" id="cd18178">
    <property type="entry name" value="ATP-synt_Vo_c_ATP6F_rpt2"/>
    <property type="match status" value="1"/>
</dbReference>
<evidence type="ECO:0000259" key="11">
    <source>
        <dbReference type="Pfam" id="PF00137"/>
    </source>
</evidence>
<dbReference type="CDD" id="cd18177">
    <property type="entry name" value="ATP-synt_Vo_c_ATP6F_rpt1"/>
    <property type="match status" value="1"/>
</dbReference>
<dbReference type="InterPro" id="IPR000245">
    <property type="entry name" value="ATPase_proteolipid_csu"/>
</dbReference>
<comment type="function">
    <text evidence="1 10">Proton-conducting pore forming subunit of the membrane integral V0 complex of vacuolar ATPase. V-ATPase is responsible for acidifying a variety of intracellular compartments in eukaryotic cells.</text>
</comment>
<name>A0A7S1SHC0_9CHLO</name>
<evidence type="ECO:0000256" key="7">
    <source>
        <dbReference type="ARBA" id="ARBA00022989"/>
    </source>
</evidence>
<proteinExistence type="inferred from homology"/>
<feature type="domain" description="V-ATPase proteolipid subunit C-like" evidence="11">
    <location>
        <begin position="145"/>
        <end position="204"/>
    </location>
</feature>
<comment type="caution">
    <text evidence="10">Lacks conserved residue(s) required for the propagation of feature annotation.</text>
</comment>
<keyword evidence="9 10" id="KW-0472">Membrane</keyword>
<keyword evidence="8 10" id="KW-0406">Ion transport</keyword>
<keyword evidence="5 10" id="KW-0812">Transmembrane</keyword>
<evidence type="ECO:0000256" key="8">
    <source>
        <dbReference type="ARBA" id="ARBA00023065"/>
    </source>
</evidence>
<dbReference type="SUPFAM" id="SSF81333">
    <property type="entry name" value="F1F0 ATP synthase subunit C"/>
    <property type="match status" value="2"/>
</dbReference>
<comment type="similarity">
    <text evidence="3 10">Belongs to the V-ATPase proteolipid subunit family.</text>
</comment>
<evidence type="ECO:0000256" key="6">
    <source>
        <dbReference type="ARBA" id="ARBA00022781"/>
    </source>
</evidence>
<feature type="transmembrane region" description="Helical" evidence="10">
    <location>
        <begin position="141"/>
        <end position="167"/>
    </location>
</feature>
<dbReference type="Pfam" id="PF00137">
    <property type="entry name" value="ATP-synt_C"/>
    <property type="match status" value="2"/>
</dbReference>
<keyword evidence="6" id="KW-0375">Hydrogen ion transport</keyword>
<dbReference type="FunFam" id="1.20.120.610:FF:000002">
    <property type="entry name" value="V-type proton ATPase proteolipid subunit"/>
    <property type="match status" value="1"/>
</dbReference>
<organism evidence="12">
    <name type="scientific">Tetraselmis chuii</name>
    <dbReference type="NCBI Taxonomy" id="63592"/>
    <lineage>
        <taxon>Eukaryota</taxon>
        <taxon>Viridiplantae</taxon>
        <taxon>Chlorophyta</taxon>
        <taxon>core chlorophytes</taxon>
        <taxon>Chlorodendrophyceae</taxon>
        <taxon>Chlorodendrales</taxon>
        <taxon>Chlorodendraceae</taxon>
        <taxon>Tetraselmis</taxon>
    </lineage>
</organism>
<feature type="transmembrane region" description="Helical" evidence="10">
    <location>
        <begin position="97"/>
        <end position="121"/>
    </location>
</feature>
<accession>A0A7S1SHC0</accession>
<feature type="transmembrane region" description="Helical" evidence="10">
    <location>
        <begin position="53"/>
        <end position="76"/>
    </location>
</feature>
<dbReference type="AlphaFoldDB" id="A0A7S1SHC0"/>
<comment type="subunit">
    <text evidence="10">V-ATPase is a heteromultimeric enzyme composed of a peripheral catalytic V1 complex attached to an integral membrane V0 proton pore complex.</text>
</comment>
<evidence type="ECO:0000256" key="2">
    <source>
        <dbReference type="ARBA" id="ARBA00004141"/>
    </source>
</evidence>
<dbReference type="InterPro" id="IPR002379">
    <property type="entry name" value="ATPase_proteolipid_c-like_dom"/>
</dbReference>
<evidence type="ECO:0000313" key="12">
    <source>
        <dbReference type="EMBL" id="CAD9198847.1"/>
    </source>
</evidence>
<evidence type="ECO:0000256" key="9">
    <source>
        <dbReference type="ARBA" id="ARBA00023136"/>
    </source>
</evidence>
<dbReference type="GO" id="GO:0046961">
    <property type="term" value="F:proton-transporting ATPase activity, rotational mechanism"/>
    <property type="evidence" value="ECO:0007669"/>
    <property type="project" value="InterPro"/>
</dbReference>
<dbReference type="Gene3D" id="1.20.120.610">
    <property type="entry name" value="lithium bound rotor ring of v- atpase"/>
    <property type="match status" value="1"/>
</dbReference>